<evidence type="ECO:0000256" key="1">
    <source>
        <dbReference type="SAM" id="MobiDB-lite"/>
    </source>
</evidence>
<accession>A0A5C5WM38</accession>
<keyword evidence="4" id="KW-1185">Reference proteome</keyword>
<dbReference type="AlphaFoldDB" id="A0A5C5WM38"/>
<feature type="region of interest" description="Disordered" evidence="1">
    <location>
        <begin position="61"/>
        <end position="93"/>
    </location>
</feature>
<keyword evidence="2" id="KW-0472">Membrane</keyword>
<name>A0A5C5WM38_9PLAN</name>
<evidence type="ECO:0000313" key="3">
    <source>
        <dbReference type="EMBL" id="TWT51874.1"/>
    </source>
</evidence>
<dbReference type="OrthoDB" id="269673at2"/>
<keyword evidence="2" id="KW-0812">Transmembrane</keyword>
<evidence type="ECO:0000256" key="2">
    <source>
        <dbReference type="SAM" id="Phobius"/>
    </source>
</evidence>
<keyword evidence="2" id="KW-1133">Transmembrane helix</keyword>
<proteinExistence type="predicted"/>
<sequence>MAISFKCSCGRGFKVPDEAAGKKMKCKECGEVVQVPSPKVKQKVAAPPACEDDYGMNFGLKEDPILQELPPRKRRADDEPKRKKGSKSKKQNSNTGIKVAVGVGALLIAGIGGFFAVQNMGGGSSGPKQPEVVNYSTFEHDLGQFNIKYPSDWEVESGGGQGGRPPFATFEDGTARISVRHSRSGAPIADMASLPAGGPIIPGEAPVDELPPAAKVHEFLTQKQFELDYSDYEETPGEEFDVPYGTGWLVEFTGSEGFGGKMRAYRLTLVGSQWQYNVVAKCPNNRWDKYEPIFKEVISSIAR</sequence>
<organism evidence="3 4">
    <name type="scientific">Thalassoglobus neptunius</name>
    <dbReference type="NCBI Taxonomy" id="1938619"/>
    <lineage>
        <taxon>Bacteria</taxon>
        <taxon>Pseudomonadati</taxon>
        <taxon>Planctomycetota</taxon>
        <taxon>Planctomycetia</taxon>
        <taxon>Planctomycetales</taxon>
        <taxon>Planctomycetaceae</taxon>
        <taxon>Thalassoglobus</taxon>
    </lineage>
</organism>
<feature type="transmembrane region" description="Helical" evidence="2">
    <location>
        <begin position="97"/>
        <end position="117"/>
    </location>
</feature>
<protein>
    <submittedName>
        <fullName evidence="3">Uncharacterized protein</fullName>
    </submittedName>
</protein>
<evidence type="ECO:0000313" key="4">
    <source>
        <dbReference type="Proteomes" id="UP000317243"/>
    </source>
</evidence>
<comment type="caution">
    <text evidence="3">The sequence shown here is derived from an EMBL/GenBank/DDBJ whole genome shotgun (WGS) entry which is preliminary data.</text>
</comment>
<gene>
    <name evidence="3" type="ORF">KOR42_33480</name>
</gene>
<reference evidence="3 4" key="1">
    <citation type="submission" date="2019-02" db="EMBL/GenBank/DDBJ databases">
        <title>Deep-cultivation of Planctomycetes and their phenomic and genomic characterization uncovers novel biology.</title>
        <authorList>
            <person name="Wiegand S."/>
            <person name="Jogler M."/>
            <person name="Boedeker C."/>
            <person name="Pinto D."/>
            <person name="Vollmers J."/>
            <person name="Rivas-Marin E."/>
            <person name="Kohn T."/>
            <person name="Peeters S.H."/>
            <person name="Heuer A."/>
            <person name="Rast P."/>
            <person name="Oberbeckmann S."/>
            <person name="Bunk B."/>
            <person name="Jeske O."/>
            <person name="Meyerdierks A."/>
            <person name="Storesund J.E."/>
            <person name="Kallscheuer N."/>
            <person name="Luecker S."/>
            <person name="Lage O.M."/>
            <person name="Pohl T."/>
            <person name="Merkel B.J."/>
            <person name="Hornburger P."/>
            <person name="Mueller R.-W."/>
            <person name="Bruemmer F."/>
            <person name="Labrenz M."/>
            <person name="Spormann A.M."/>
            <person name="Op Den Camp H."/>
            <person name="Overmann J."/>
            <person name="Amann R."/>
            <person name="Jetten M.S.M."/>
            <person name="Mascher T."/>
            <person name="Medema M.H."/>
            <person name="Devos D.P."/>
            <person name="Kaster A.-K."/>
            <person name="Ovreas L."/>
            <person name="Rohde M."/>
            <person name="Galperin M.Y."/>
            <person name="Jogler C."/>
        </authorList>
    </citation>
    <scope>NUCLEOTIDE SEQUENCE [LARGE SCALE GENOMIC DNA]</scope>
    <source>
        <strain evidence="3 4">KOR42</strain>
    </source>
</reference>
<dbReference type="Proteomes" id="UP000317243">
    <property type="component" value="Unassembled WGS sequence"/>
</dbReference>
<dbReference type="EMBL" id="SIHI01000010">
    <property type="protein sequence ID" value="TWT51874.1"/>
    <property type="molecule type" value="Genomic_DNA"/>
</dbReference>